<dbReference type="AlphaFoldDB" id="C4JN79"/>
<dbReference type="InParanoid" id="C4JN79"/>
<evidence type="ECO:0008006" key="4">
    <source>
        <dbReference type="Google" id="ProtNLM"/>
    </source>
</evidence>
<evidence type="ECO:0000313" key="2">
    <source>
        <dbReference type="EMBL" id="EEP79439.1"/>
    </source>
</evidence>
<evidence type="ECO:0000313" key="3">
    <source>
        <dbReference type="Proteomes" id="UP000002058"/>
    </source>
</evidence>
<dbReference type="VEuPathDB" id="FungiDB:UREG_04285"/>
<dbReference type="KEGG" id="ure:UREG_04285"/>
<evidence type="ECO:0000256" key="1">
    <source>
        <dbReference type="SAM" id="MobiDB-lite"/>
    </source>
</evidence>
<sequence>MPLPKLTSHILLKFPCSICGFIIIARPDIPTLFANLERHGVSCNAPSEWLSDLRAFHPHEPFLTGVGRNLGPGDILDGSHAPSDPAKSCDDGDYQDSDRISFKIRLPPHYQPGPLDVGYPIHHACWQLLHRQAQLQGIEDLTDARYTDFLFQLHNSTLDGTGQVWSGDYGGLLGPAGEIRISTAYDACFNPFDIGAVTAFIKRARAKMVPRMQERPVFGRERKSRELACLFRSLDPLGSKPCFDALPLEIIYLVMEQLSVRDILNFWIASPSVPDFFPQRFWRSRFELGMEFGHLFEFRDLWHNQDVHWYTLFWKARDLLSSPEVGTPIRNRRRILPVADRTIELASKYVDCPVEGDEGEPLDPILLETDGFSAHRMRLSLPSPDQIKALHISTVQVGCQQYISGLRLNDSRTGLGYYHGSTSKSFQIDTSLRGPVREIICFTDYMGATKLIALGVDTPLTAPQDSRSHVLWRSRLPPDNVTVDLERHMYHKILRPRQTPWNIRYNPVHYHVFDTRDSLTGITGYVLHLNWNLVGLEFSYEEGNNPNATPNIISFGEKRGTPMHFPVDGAGGEHITGLTITTMSAGPLAPVVSLTTNRGRSTWFSVKKSLVDVPQKYVHESHYTPGPDSFGSPMLSLPVPSVEDYDLLLPLISWFFYSINRPQTPLVSLIRLQRCRFKPVVSFERAPGRSYGKKLEMLIWVYENQKQPNSGKHDNGYYVNSQQPPKDGSPKYCDLIVSAKAAHRKKVRLIVVEAKRLKIYQSQSQIAALEAQLRDYCNYALEDLDLDAGPMVYGLAVTGTRGRMFTLSLGEELRPMLAGFALGAGPDGNGYRDAEENIWNEAFLLVKAMPSTGALAKPL</sequence>
<proteinExistence type="predicted"/>
<feature type="region of interest" description="Disordered" evidence="1">
    <location>
        <begin position="74"/>
        <end position="94"/>
    </location>
</feature>
<gene>
    <name evidence="2" type="ORF">UREG_04285</name>
</gene>
<accession>C4JN79</accession>
<dbReference type="OrthoDB" id="5273847at2759"/>
<reference evidence="3" key="1">
    <citation type="journal article" date="2009" name="Genome Res.">
        <title>Comparative genomic analyses of the human fungal pathogens Coccidioides and their relatives.</title>
        <authorList>
            <person name="Sharpton T.J."/>
            <person name="Stajich J.E."/>
            <person name="Rounsley S.D."/>
            <person name="Gardner M.J."/>
            <person name="Wortman J.R."/>
            <person name="Jordar V.S."/>
            <person name="Maiti R."/>
            <person name="Kodira C.D."/>
            <person name="Neafsey D.E."/>
            <person name="Zeng Q."/>
            <person name="Hung C.-Y."/>
            <person name="McMahan C."/>
            <person name="Muszewska A."/>
            <person name="Grynberg M."/>
            <person name="Mandel M.A."/>
            <person name="Kellner E.M."/>
            <person name="Barker B.M."/>
            <person name="Galgiani J.N."/>
            <person name="Orbach M.J."/>
            <person name="Kirkland T.N."/>
            <person name="Cole G.T."/>
            <person name="Henn M.R."/>
            <person name="Birren B.W."/>
            <person name="Taylor J.W."/>
        </authorList>
    </citation>
    <scope>NUCLEOTIDE SEQUENCE [LARGE SCALE GENOMIC DNA]</scope>
    <source>
        <strain evidence="3">UAMH 1704</strain>
    </source>
</reference>
<protein>
    <recommendedName>
        <fullName evidence="4">F-box domain-containing protein</fullName>
    </recommendedName>
</protein>
<keyword evidence="3" id="KW-1185">Reference proteome</keyword>
<dbReference type="GeneID" id="8437134"/>
<organism evidence="2 3">
    <name type="scientific">Uncinocarpus reesii (strain UAMH 1704)</name>
    <dbReference type="NCBI Taxonomy" id="336963"/>
    <lineage>
        <taxon>Eukaryota</taxon>
        <taxon>Fungi</taxon>
        <taxon>Dikarya</taxon>
        <taxon>Ascomycota</taxon>
        <taxon>Pezizomycotina</taxon>
        <taxon>Eurotiomycetes</taxon>
        <taxon>Eurotiomycetidae</taxon>
        <taxon>Onygenales</taxon>
        <taxon>Onygenaceae</taxon>
        <taxon>Uncinocarpus</taxon>
    </lineage>
</organism>
<name>C4JN79_UNCRE</name>
<dbReference type="EMBL" id="CH476616">
    <property type="protein sequence ID" value="EEP79439.1"/>
    <property type="molecule type" value="Genomic_DNA"/>
</dbReference>
<dbReference type="HOGENOM" id="CLU_332944_0_0_1"/>
<dbReference type="Proteomes" id="UP000002058">
    <property type="component" value="Unassembled WGS sequence"/>
</dbReference>
<dbReference type="RefSeq" id="XP_002544768.1">
    <property type="nucleotide sequence ID" value="XM_002544722.1"/>
</dbReference>